<evidence type="ECO:0000259" key="6">
    <source>
        <dbReference type="SMART" id="SM00079"/>
    </source>
</evidence>
<evidence type="ECO:0000256" key="2">
    <source>
        <dbReference type="ARBA" id="ARBA00022448"/>
    </source>
</evidence>
<dbReference type="CDD" id="cd13688">
    <property type="entry name" value="PBP2_GltI_DEBP"/>
    <property type="match status" value="1"/>
</dbReference>
<dbReference type="PANTHER" id="PTHR30085:SF2">
    <property type="entry name" value="GLUTAMATE_ASPARTATE IMPORT SOLUTE-BINDING PROTEIN"/>
    <property type="match status" value="1"/>
</dbReference>
<protein>
    <submittedName>
        <fullName evidence="7">Amino acid ABC transporter substrate-binding protein</fullName>
    </submittedName>
</protein>
<feature type="chain" id="PRO_5045139671" evidence="4">
    <location>
        <begin position="32"/>
        <end position="303"/>
    </location>
</feature>
<evidence type="ECO:0000256" key="1">
    <source>
        <dbReference type="ARBA" id="ARBA00010333"/>
    </source>
</evidence>
<dbReference type="SMART" id="SM00079">
    <property type="entry name" value="PBPe"/>
    <property type="match status" value="1"/>
</dbReference>
<keyword evidence="2" id="KW-0813">Transport</keyword>
<feature type="signal peptide" evidence="4">
    <location>
        <begin position="1"/>
        <end position="31"/>
    </location>
</feature>
<dbReference type="Pfam" id="PF00497">
    <property type="entry name" value="SBP_bac_3"/>
    <property type="match status" value="1"/>
</dbReference>
<keyword evidence="3 4" id="KW-0732">Signal</keyword>
<proteinExistence type="inferred from homology"/>
<dbReference type="SUPFAM" id="SSF53850">
    <property type="entry name" value="Periplasmic binding protein-like II"/>
    <property type="match status" value="1"/>
</dbReference>
<evidence type="ECO:0000313" key="7">
    <source>
        <dbReference type="EMBL" id="MEX8192407.1"/>
    </source>
</evidence>
<dbReference type="InterPro" id="IPR051455">
    <property type="entry name" value="Bact_solute-bind_prot3"/>
</dbReference>
<dbReference type="InterPro" id="IPR001320">
    <property type="entry name" value="Iontro_rcpt_C"/>
</dbReference>
<feature type="domain" description="Solute-binding protein family 3/N-terminal" evidence="5">
    <location>
        <begin position="42"/>
        <end position="274"/>
    </location>
</feature>
<keyword evidence="8" id="KW-1185">Reference proteome</keyword>
<dbReference type="EMBL" id="JBFYGN010000005">
    <property type="protein sequence ID" value="MEX8192407.1"/>
    <property type="molecule type" value="Genomic_DNA"/>
</dbReference>
<dbReference type="RefSeq" id="WP_369337609.1">
    <property type="nucleotide sequence ID" value="NZ_JBFYGN010000005.1"/>
</dbReference>
<reference evidence="7 8" key="1">
    <citation type="journal article" date="2013" name="Int. J. Syst. Evol. Microbiol.">
        <title>Comamonas guangdongensis sp. nov., isolated from subterranean forest sediment, and emended description of the genus Comamonas.</title>
        <authorList>
            <person name="Zhang J."/>
            <person name="Wang Y."/>
            <person name="Zhou S."/>
            <person name="Wu C."/>
            <person name="He J."/>
            <person name="Li F."/>
        </authorList>
    </citation>
    <scope>NUCLEOTIDE SEQUENCE [LARGE SCALE GENOMIC DNA]</scope>
    <source>
        <strain evidence="7 8">CCTCC AB2011133</strain>
    </source>
</reference>
<comment type="caution">
    <text evidence="7">The sequence shown here is derived from an EMBL/GenBank/DDBJ whole genome shotgun (WGS) entry which is preliminary data.</text>
</comment>
<organism evidence="7 8">
    <name type="scientific">Comamonas guangdongensis</name>
    <dbReference type="NCBI Taxonomy" id="510515"/>
    <lineage>
        <taxon>Bacteria</taxon>
        <taxon>Pseudomonadati</taxon>
        <taxon>Pseudomonadota</taxon>
        <taxon>Betaproteobacteria</taxon>
        <taxon>Burkholderiales</taxon>
        <taxon>Comamonadaceae</taxon>
        <taxon>Comamonas</taxon>
    </lineage>
</organism>
<dbReference type="Proteomes" id="UP001561046">
    <property type="component" value="Unassembled WGS sequence"/>
</dbReference>
<dbReference type="SMART" id="SM00062">
    <property type="entry name" value="PBPb"/>
    <property type="match status" value="1"/>
</dbReference>
<dbReference type="InterPro" id="IPR001638">
    <property type="entry name" value="Solute-binding_3/MltF_N"/>
</dbReference>
<name>A0ABV3ZS31_9BURK</name>
<evidence type="ECO:0000313" key="8">
    <source>
        <dbReference type="Proteomes" id="UP001561046"/>
    </source>
</evidence>
<dbReference type="Gene3D" id="3.40.190.10">
    <property type="entry name" value="Periplasmic binding protein-like II"/>
    <property type="match status" value="2"/>
</dbReference>
<feature type="domain" description="Ionotropic glutamate receptor C-terminal" evidence="6">
    <location>
        <begin position="42"/>
        <end position="273"/>
    </location>
</feature>
<comment type="similarity">
    <text evidence="1">Belongs to the bacterial solute-binding protein 3 family.</text>
</comment>
<gene>
    <name evidence="7" type="ORF">AB6724_06100</name>
</gene>
<evidence type="ECO:0000259" key="5">
    <source>
        <dbReference type="SMART" id="SM00062"/>
    </source>
</evidence>
<evidence type="ECO:0000256" key="4">
    <source>
        <dbReference type="SAM" id="SignalP"/>
    </source>
</evidence>
<dbReference type="PANTHER" id="PTHR30085">
    <property type="entry name" value="AMINO ACID ABC TRANSPORTER PERMEASE"/>
    <property type="match status" value="1"/>
</dbReference>
<evidence type="ECO:0000256" key="3">
    <source>
        <dbReference type="ARBA" id="ARBA00022729"/>
    </source>
</evidence>
<accession>A0ABV3ZS31</accession>
<sequence length="303" mass="33025">MLFAARLFPCLRFLPLGAALIAGLAAPQAQAAELEKIKAAGRIVIAHRESSIPFSYWDANKQPVGYAVDLCRKIAEAVRLQLQLPSLPVEYLAVTSASRIPAIAEGKASLECGSTTNNAERRKQVDFTIPHYVASVRLLVPAASGIKSVEDLAGKSVASTQGTTSLSELNRLNTERGLKLQITPVKDHQDGFNTVAAGKAAAFAMDDVLLSGLRAQSKEPAKYAIVGKPMTVEPYAIMLPKGDAAFKKLVNQEMLRLIRSGELQELYTKWFQKPIAPNGINLEWPMPYLLRESLRFPTDRIGD</sequence>